<proteinExistence type="predicted"/>
<comment type="caution">
    <text evidence="2">The sequence shown here is derived from an EMBL/GenBank/DDBJ whole genome shotgun (WGS) entry which is preliminary data.</text>
</comment>
<gene>
    <name evidence="2" type="ORF">CEXT_376491</name>
</gene>
<evidence type="ECO:0000256" key="1">
    <source>
        <dbReference type="SAM" id="SignalP"/>
    </source>
</evidence>
<evidence type="ECO:0000313" key="2">
    <source>
        <dbReference type="EMBL" id="GIX71044.1"/>
    </source>
</evidence>
<protein>
    <submittedName>
        <fullName evidence="2">Uncharacterized protein</fullName>
    </submittedName>
</protein>
<sequence length="121" mass="13420">MFVHLVSQMHIGVLFGLHRLVISVVEFVEINFSGSKSLWTLASFVVLKKLPTIFPNISGNIQNINTLSALSLRMKGLTFLSKQLHSPLAGCRNRGTLLEDVCRKHHDAKQMVVCSAPPLLI</sequence>
<accession>A0AAV4MGD0</accession>
<feature type="chain" id="PRO_5043652110" evidence="1">
    <location>
        <begin position="24"/>
        <end position="121"/>
    </location>
</feature>
<keyword evidence="3" id="KW-1185">Reference proteome</keyword>
<evidence type="ECO:0000313" key="3">
    <source>
        <dbReference type="Proteomes" id="UP001054945"/>
    </source>
</evidence>
<dbReference type="Proteomes" id="UP001054945">
    <property type="component" value="Unassembled WGS sequence"/>
</dbReference>
<feature type="signal peptide" evidence="1">
    <location>
        <begin position="1"/>
        <end position="23"/>
    </location>
</feature>
<reference evidence="2 3" key="1">
    <citation type="submission" date="2021-06" db="EMBL/GenBank/DDBJ databases">
        <title>Caerostris extrusa draft genome.</title>
        <authorList>
            <person name="Kono N."/>
            <person name="Arakawa K."/>
        </authorList>
    </citation>
    <scope>NUCLEOTIDE SEQUENCE [LARGE SCALE GENOMIC DNA]</scope>
</reference>
<organism evidence="2 3">
    <name type="scientific">Caerostris extrusa</name>
    <name type="common">Bark spider</name>
    <name type="synonym">Caerostris bankana</name>
    <dbReference type="NCBI Taxonomy" id="172846"/>
    <lineage>
        <taxon>Eukaryota</taxon>
        <taxon>Metazoa</taxon>
        <taxon>Ecdysozoa</taxon>
        <taxon>Arthropoda</taxon>
        <taxon>Chelicerata</taxon>
        <taxon>Arachnida</taxon>
        <taxon>Araneae</taxon>
        <taxon>Araneomorphae</taxon>
        <taxon>Entelegynae</taxon>
        <taxon>Araneoidea</taxon>
        <taxon>Araneidae</taxon>
        <taxon>Caerostris</taxon>
    </lineage>
</organism>
<keyword evidence="1" id="KW-0732">Signal</keyword>
<name>A0AAV4MGD0_CAEEX</name>
<dbReference type="EMBL" id="BPLR01002183">
    <property type="protein sequence ID" value="GIX71044.1"/>
    <property type="molecule type" value="Genomic_DNA"/>
</dbReference>
<dbReference type="AlphaFoldDB" id="A0AAV4MGD0"/>